<accession>A0ACC2WXM5</accession>
<comment type="caution">
    <text evidence="1">The sequence shown here is derived from an EMBL/GenBank/DDBJ whole genome shotgun (WGS) entry which is preliminary data.</text>
</comment>
<name>A0ACC2WXM5_9TREE</name>
<evidence type="ECO:0000313" key="1">
    <source>
        <dbReference type="EMBL" id="KAJ9116392.1"/>
    </source>
</evidence>
<reference evidence="1" key="1">
    <citation type="submission" date="2023-04" db="EMBL/GenBank/DDBJ databases">
        <title>Draft Genome sequencing of Naganishia species isolated from polar environments using Oxford Nanopore Technology.</title>
        <authorList>
            <person name="Leo P."/>
            <person name="Venkateswaran K."/>
        </authorList>
    </citation>
    <scope>NUCLEOTIDE SEQUENCE</scope>
    <source>
        <strain evidence="1">MNA-CCFEE 5425</strain>
    </source>
</reference>
<keyword evidence="2" id="KW-1185">Reference proteome</keyword>
<dbReference type="EMBL" id="JASBWU010000014">
    <property type="protein sequence ID" value="KAJ9116392.1"/>
    <property type="molecule type" value="Genomic_DNA"/>
</dbReference>
<dbReference type="Proteomes" id="UP001243375">
    <property type="component" value="Unassembled WGS sequence"/>
</dbReference>
<protein>
    <submittedName>
        <fullName evidence="1">Uncharacterized protein</fullName>
    </submittedName>
</protein>
<sequence length="575" mass="62125">MPLKPFARPRQSMPASASGSPSASDSSTPPVTFSPSSPAKSPSVRAARASGSGGLPGTPTPLHGKSSLSRTTTFGDVNDAEDIAQREQVDTATSGRAAVTPARKRLPRATIHGAPEYMNSAGTQTTPTATQQTPTLVQTPFNPHFGSLSTPTHMTRSGSRSRLSIANAPGSPYYSPDSPSQISRSTIIPFDVDASRRAAREDAVRRESMVGGAAADDSDGLVSVRVQQGHVPLTPAGKGKGRLASLIGMVSTPLGKGKGTPVKRRGVVRKRSLWDRISHLPGEIADNYLPDTYALPTHTALPLALFLHIIHFLVRAPLFLEPAARNRASLTAKTGAAALGGGAGGAGRWSWWSRGSHEEWDDVFKTPEEIAKGNLGRFERLHERGAVRRGVVSSSASPVDSPHARTAVKPEVVDEEEQAETWKTTLRAGVQYYLSPSVVWKFINGQHLESRDSTSPGSGTAGRKRGDTMQVLNIWDPSDFGVVFFSYFSPLHTIIAQLFYPDHPLLTPLILAITTAHLTFLISQYQWLVKDRMTLNAEVMREYDQGFVYKKLFATRMDKSVQTNEAAFVIAELLY</sequence>
<organism evidence="1 2">
    <name type="scientific">Naganishia vaughanmartiniae</name>
    <dbReference type="NCBI Taxonomy" id="1424756"/>
    <lineage>
        <taxon>Eukaryota</taxon>
        <taxon>Fungi</taxon>
        <taxon>Dikarya</taxon>
        <taxon>Basidiomycota</taxon>
        <taxon>Agaricomycotina</taxon>
        <taxon>Tremellomycetes</taxon>
        <taxon>Filobasidiales</taxon>
        <taxon>Filobasidiaceae</taxon>
        <taxon>Naganishia</taxon>
    </lineage>
</organism>
<gene>
    <name evidence="1" type="ORF">QFC22_004833</name>
</gene>
<evidence type="ECO:0000313" key="2">
    <source>
        <dbReference type="Proteomes" id="UP001243375"/>
    </source>
</evidence>
<proteinExistence type="predicted"/>